<dbReference type="InterPro" id="IPR029044">
    <property type="entry name" value="Nucleotide-diphossugar_trans"/>
</dbReference>
<protein>
    <recommendedName>
        <fullName evidence="5">Glycosyltransferase 2-like domain-containing protein</fullName>
    </recommendedName>
</protein>
<dbReference type="Pfam" id="PF00535">
    <property type="entry name" value="Glycos_transf_2"/>
    <property type="match status" value="1"/>
</dbReference>
<keyword evidence="4" id="KW-0812">Transmembrane</keyword>
<comment type="similarity">
    <text evidence="1">Belongs to the glycosyltransferase 2 family.</text>
</comment>
<evidence type="ECO:0000256" key="4">
    <source>
        <dbReference type="SAM" id="Phobius"/>
    </source>
</evidence>
<evidence type="ECO:0000256" key="2">
    <source>
        <dbReference type="ARBA" id="ARBA00022676"/>
    </source>
</evidence>
<keyword evidence="2" id="KW-0328">Glycosyltransferase</keyword>
<proteinExistence type="inferred from homology"/>
<dbReference type="Gene3D" id="3.90.550.10">
    <property type="entry name" value="Spore Coat Polysaccharide Biosynthesis Protein SpsA, Chain A"/>
    <property type="match status" value="1"/>
</dbReference>
<dbReference type="PANTHER" id="PTHR43685">
    <property type="entry name" value="GLYCOSYLTRANSFERASE"/>
    <property type="match status" value="1"/>
</dbReference>
<dbReference type="EMBL" id="AYLQ01000059">
    <property type="protein sequence ID" value="ESP05771.1"/>
    <property type="molecule type" value="Genomic_DNA"/>
</dbReference>
<evidence type="ECO:0000256" key="3">
    <source>
        <dbReference type="ARBA" id="ARBA00022679"/>
    </source>
</evidence>
<feature type="transmembrane region" description="Helical" evidence="4">
    <location>
        <begin position="247"/>
        <end position="268"/>
    </location>
</feature>
<gene>
    <name evidence="6" type="ORF">G711_05120</name>
</gene>
<evidence type="ECO:0000313" key="6">
    <source>
        <dbReference type="EMBL" id="ESP05771.1"/>
    </source>
</evidence>
<dbReference type="GO" id="GO:0016757">
    <property type="term" value="F:glycosyltransferase activity"/>
    <property type="evidence" value="ECO:0007669"/>
    <property type="project" value="UniProtKB-KW"/>
</dbReference>
<dbReference type="SUPFAM" id="SSF53448">
    <property type="entry name" value="Nucleotide-diphospho-sugar transferases"/>
    <property type="match status" value="1"/>
</dbReference>
<comment type="caution">
    <text evidence="6">The sequence shown here is derived from an EMBL/GenBank/DDBJ whole genome shotgun (WGS) entry which is preliminary data.</text>
</comment>
<keyword evidence="4" id="KW-0472">Membrane</keyword>
<keyword evidence="3" id="KW-0808">Transferase</keyword>
<evidence type="ECO:0000256" key="1">
    <source>
        <dbReference type="ARBA" id="ARBA00006739"/>
    </source>
</evidence>
<evidence type="ECO:0000313" key="7">
    <source>
        <dbReference type="Proteomes" id="UP000017766"/>
    </source>
</evidence>
<reference evidence="6 7" key="1">
    <citation type="submission" date="2013-08" db="EMBL/GenBank/DDBJ databases">
        <title>The Genome Sequence of Escherichia coli HVH 36 (4-5675286).</title>
        <authorList>
            <consortium name="The Broad Institute Genome Sequencing Platform"/>
            <consortium name="The Broad Institute Genome Sequencing Center for Infectious Disease"/>
            <person name="Feldgarden M."/>
            <person name="Frimodt-Moller N."/>
            <person name="Leihof R.F."/>
            <person name="Rasmussen L."/>
            <person name="Young S.K."/>
            <person name="Zeng Q."/>
            <person name="Gargeya S."/>
            <person name="Fitzgerald M."/>
            <person name="Abouelleil A."/>
            <person name="Alvarado L."/>
            <person name="Berlin A.M."/>
            <person name="Chapman S.B."/>
            <person name="Gainer-Dewar J."/>
            <person name="Goldberg J."/>
            <person name="Gnerre S."/>
            <person name="Griggs A."/>
            <person name="Gujja S."/>
            <person name="Hansen M."/>
            <person name="Howarth C."/>
            <person name="Imamovic A."/>
            <person name="Ireland A."/>
            <person name="Larimer J."/>
            <person name="McCowan C."/>
            <person name="Murphy C."/>
            <person name="Pearson M."/>
            <person name="Poon T."/>
            <person name="Priest M."/>
            <person name="Roberts A."/>
            <person name="Saif S."/>
            <person name="Shea T."/>
            <person name="Sykes S."/>
            <person name="Wortman J."/>
            <person name="Nusbaum C."/>
            <person name="Birren B."/>
        </authorList>
    </citation>
    <scope>NUCLEOTIDE SEQUENCE [LARGE SCALE GENOMIC DNA]</scope>
    <source>
        <strain evidence="7">HVH 36 (4-5675286)</strain>
    </source>
</reference>
<dbReference type="InterPro" id="IPR001173">
    <property type="entry name" value="Glyco_trans_2-like"/>
</dbReference>
<organism evidence="6 7">
    <name type="scientific">Escherichia coli HVH 36</name>
    <name type="common">4-5675286</name>
    <dbReference type="NCBI Taxonomy" id="1280986"/>
    <lineage>
        <taxon>Bacteria</taxon>
        <taxon>Pseudomonadati</taxon>
        <taxon>Pseudomonadota</taxon>
        <taxon>Gammaproteobacteria</taxon>
        <taxon>Enterobacterales</taxon>
        <taxon>Enterobacteriaceae</taxon>
        <taxon>Escherichia</taxon>
    </lineage>
</organism>
<accession>A0A7U9IT83</accession>
<dbReference type="InterPro" id="IPR050834">
    <property type="entry name" value="Glycosyltransf_2"/>
</dbReference>
<dbReference type="Proteomes" id="UP000017766">
    <property type="component" value="Unassembled WGS sequence"/>
</dbReference>
<evidence type="ECO:0000259" key="5">
    <source>
        <dbReference type="Pfam" id="PF00535"/>
    </source>
</evidence>
<name>A0A7U9IT83_ECOLX</name>
<dbReference type="AlphaFoldDB" id="A0A7U9IT83"/>
<feature type="domain" description="Glycosyltransferase 2-like" evidence="5">
    <location>
        <begin position="9"/>
        <end position="171"/>
    </location>
</feature>
<sequence length="272" mass="31894">MCNVTDVAVIMSVYKNDDVNAFEKAVYSIIKQTYYVDLYIYCDGELPPSLYKRVNLLAKHNQVNVLENKINRGLAHALNQMIEVVLDKGYEFIARMDSDDLSRPNRIEKQVLFMTSNDHVDVCGTYCREFGASHALEIKSLPLKHDQLVDFAITRCPFVHPTVMFRRRVFLEGYRYPTNTRLTEDMGLWLNLLKGNKIFANLDEVLLDYRLTEATLTRRHGLSKAFSEFMMRFNYMVKLKRISLHNIILVSFRLVFHLLPTSLLKVLYRYFR</sequence>
<dbReference type="PANTHER" id="PTHR43685:SF5">
    <property type="entry name" value="GLYCOSYLTRANSFERASE EPSE-RELATED"/>
    <property type="match status" value="1"/>
</dbReference>
<keyword evidence="4" id="KW-1133">Transmembrane helix</keyword>